<comment type="similarity">
    <text evidence="3 18">In the N-terminal section; belongs to the NnrE/AIBP family.</text>
</comment>
<comment type="catalytic activity">
    <reaction evidence="2 18">
        <text>(6R)-NADPHX = (6S)-NADPHX</text>
        <dbReference type="Rhea" id="RHEA:32227"/>
        <dbReference type="ChEBI" id="CHEBI:64076"/>
        <dbReference type="ChEBI" id="CHEBI:64077"/>
        <dbReference type="EC" id="5.1.99.6"/>
    </reaction>
</comment>
<gene>
    <name evidence="17" type="primary">nnrD</name>
    <name evidence="21" type="ORF">GCM10009810_36980</name>
</gene>
<proteinExistence type="inferred from homology"/>
<keyword evidence="5 18" id="KW-0479">Metal-binding</keyword>
<dbReference type="Pfam" id="PF03853">
    <property type="entry name" value="YjeF_N"/>
    <property type="match status" value="1"/>
</dbReference>
<evidence type="ECO:0000256" key="8">
    <source>
        <dbReference type="ARBA" id="ARBA00022857"/>
    </source>
</evidence>
<evidence type="ECO:0000256" key="17">
    <source>
        <dbReference type="HAMAP-Rule" id="MF_01965"/>
    </source>
</evidence>
<comment type="function">
    <text evidence="14 18">Bifunctional enzyme that catalyzes the epimerization of the S- and R-forms of NAD(P)HX and the dehydration of the S-form of NAD(P)HX at the expense of ADP, which is converted to AMP. This allows the repair of both epimers of NAD(P)HX, a damaged form of NAD(P)H that is a result of enzymatic or heat-dependent hydration.</text>
</comment>
<keyword evidence="13" id="KW-0511">Multifunctional enzyme</keyword>
<feature type="binding site" evidence="17">
    <location>
        <position position="431"/>
    </location>
    <ligand>
        <name>AMP</name>
        <dbReference type="ChEBI" id="CHEBI:456215"/>
    </ligand>
</feature>
<dbReference type="PROSITE" id="PS01050">
    <property type="entry name" value="YJEF_C_2"/>
    <property type="match status" value="1"/>
</dbReference>
<dbReference type="PANTHER" id="PTHR12592">
    <property type="entry name" value="ATP-DEPENDENT (S)-NAD(P)H-HYDRATE DEHYDRATASE FAMILY MEMBER"/>
    <property type="match status" value="1"/>
</dbReference>
<evidence type="ECO:0000256" key="12">
    <source>
        <dbReference type="ARBA" id="ARBA00023239"/>
    </source>
</evidence>
<feature type="domain" description="YjeF C-terminal" evidence="19">
    <location>
        <begin position="222"/>
        <end position="488"/>
    </location>
</feature>
<sequence length="492" mass="48958">MISAYAVADVYAVERAAMAELAEGELMARAVSGLAEVARLRLRERGGRRVVALVGPGNNGADALYAVSALAADGYLSAAVHLDGQVHDGARRATEKSGVVLAAGPGDGVPGASVAAMVGEADLVLDGILGIGGRAGLPTFARPWVEAIGPGAYVLAVDLPSGQDPAGLVLDPDGVFADETVTFSAPKPVHLLPATELACGLLTVIDIGLDFDGVAASVRRLDRTDVARLWPIPGPRDDKYSRGVVGIIAGGENYTGAAILATTSAACSGAGMIRYVGTPTSTSLVRAAVPEAVHGVGQVQAWVVGPGLDVASRAAGAKAQLDAARAAIESDLPVVLDAGGLDLLRGPRSAPTLLSPHAGECARLLTRLTGDDVARADVEAAPVAHAARLADATGATVLLKGSTTLVIGPEASGPAYSQNDAPAWLATAGAGDVLAGLLGTLVAAGLPVDVAGALGALVHGCAAEAANPGGPVRALDVAHALPVTIARLLPVT</sequence>
<feature type="binding site" evidence="17">
    <location>
        <begin position="400"/>
        <end position="404"/>
    </location>
    <ligand>
        <name>AMP</name>
        <dbReference type="ChEBI" id="CHEBI:456215"/>
    </ligand>
</feature>
<dbReference type="Gene3D" id="3.40.50.10260">
    <property type="entry name" value="YjeF N-terminal domain"/>
    <property type="match status" value="1"/>
</dbReference>
<comment type="subunit">
    <text evidence="17">Homotetramer.</text>
</comment>
<evidence type="ECO:0000256" key="16">
    <source>
        <dbReference type="ARBA" id="ARBA00049209"/>
    </source>
</evidence>
<feature type="binding site" evidence="17">
    <location>
        <position position="307"/>
    </location>
    <ligand>
        <name>(6S)-NADPHX</name>
        <dbReference type="ChEBI" id="CHEBI:64076"/>
    </ligand>
</feature>
<dbReference type="PIRSF" id="PIRSF017184">
    <property type="entry name" value="Nnr"/>
    <property type="match status" value="1"/>
</dbReference>
<comment type="catalytic activity">
    <reaction evidence="16 17 18">
        <text>(6S)-NADPHX + ADP = AMP + phosphate + NADPH + H(+)</text>
        <dbReference type="Rhea" id="RHEA:32235"/>
        <dbReference type="ChEBI" id="CHEBI:15378"/>
        <dbReference type="ChEBI" id="CHEBI:43474"/>
        <dbReference type="ChEBI" id="CHEBI:57783"/>
        <dbReference type="ChEBI" id="CHEBI:64076"/>
        <dbReference type="ChEBI" id="CHEBI:456215"/>
        <dbReference type="ChEBI" id="CHEBI:456216"/>
        <dbReference type="EC" id="4.2.1.136"/>
    </reaction>
</comment>
<keyword evidence="12 17" id="KW-0456">Lyase</keyword>
<organism evidence="21 22">
    <name type="scientific">Nostocoides vanveenii</name>
    <dbReference type="NCBI Taxonomy" id="330835"/>
    <lineage>
        <taxon>Bacteria</taxon>
        <taxon>Bacillati</taxon>
        <taxon>Actinomycetota</taxon>
        <taxon>Actinomycetes</taxon>
        <taxon>Micrococcales</taxon>
        <taxon>Intrasporangiaceae</taxon>
        <taxon>Nostocoides</taxon>
    </lineage>
</organism>
<dbReference type="InterPro" id="IPR036652">
    <property type="entry name" value="YjeF_N_dom_sf"/>
</dbReference>
<dbReference type="PROSITE" id="PS51385">
    <property type="entry name" value="YJEF_N"/>
    <property type="match status" value="1"/>
</dbReference>
<evidence type="ECO:0000313" key="22">
    <source>
        <dbReference type="Proteomes" id="UP001501475"/>
    </source>
</evidence>
<name>A0ABP4XEN6_9MICO</name>
<dbReference type="Gene3D" id="3.40.1190.20">
    <property type="match status" value="1"/>
</dbReference>
<evidence type="ECO:0000256" key="3">
    <source>
        <dbReference type="ARBA" id="ARBA00006001"/>
    </source>
</evidence>
<evidence type="ECO:0000256" key="2">
    <source>
        <dbReference type="ARBA" id="ARBA00000909"/>
    </source>
</evidence>
<evidence type="ECO:0000313" key="21">
    <source>
        <dbReference type="EMBL" id="GAA1776468.1"/>
    </source>
</evidence>
<dbReference type="CDD" id="cd01171">
    <property type="entry name" value="YXKO-related"/>
    <property type="match status" value="1"/>
</dbReference>
<evidence type="ECO:0000256" key="9">
    <source>
        <dbReference type="ARBA" id="ARBA00022958"/>
    </source>
</evidence>
<feature type="binding site" evidence="17">
    <location>
        <position position="257"/>
    </location>
    <ligand>
        <name>(6S)-NADPHX</name>
        <dbReference type="ChEBI" id="CHEBI:64076"/>
    </ligand>
</feature>
<dbReference type="InterPro" id="IPR029056">
    <property type="entry name" value="Ribokinase-like"/>
</dbReference>
<evidence type="ECO:0000259" key="20">
    <source>
        <dbReference type="PROSITE" id="PS51385"/>
    </source>
</evidence>
<comment type="similarity">
    <text evidence="4 18">In the C-terminal section; belongs to the NnrD/CARKD family.</text>
</comment>
<evidence type="ECO:0000256" key="4">
    <source>
        <dbReference type="ARBA" id="ARBA00009524"/>
    </source>
</evidence>
<dbReference type="SUPFAM" id="SSF53613">
    <property type="entry name" value="Ribokinase-like"/>
    <property type="match status" value="1"/>
</dbReference>
<keyword evidence="22" id="KW-1185">Reference proteome</keyword>
<evidence type="ECO:0000256" key="15">
    <source>
        <dbReference type="ARBA" id="ARBA00048238"/>
    </source>
</evidence>
<evidence type="ECO:0000256" key="7">
    <source>
        <dbReference type="ARBA" id="ARBA00022840"/>
    </source>
</evidence>
<dbReference type="InterPro" id="IPR030677">
    <property type="entry name" value="Nnr"/>
</dbReference>
<feature type="binding site" evidence="17">
    <location>
        <position position="357"/>
    </location>
    <ligand>
        <name>(6S)-NADPHX</name>
        <dbReference type="ChEBI" id="CHEBI:64076"/>
    </ligand>
</feature>
<comment type="cofactor">
    <cofactor evidence="18">
        <name>K(+)</name>
        <dbReference type="ChEBI" id="CHEBI:29103"/>
    </cofactor>
    <text evidence="18">Binds 1 potassium ion per subunit.</text>
</comment>
<dbReference type="EMBL" id="BAAAPN010000105">
    <property type="protein sequence ID" value="GAA1776468.1"/>
    <property type="molecule type" value="Genomic_DNA"/>
</dbReference>
<keyword evidence="10 17" id="KW-0520">NAD</keyword>
<evidence type="ECO:0000256" key="10">
    <source>
        <dbReference type="ARBA" id="ARBA00023027"/>
    </source>
</evidence>
<keyword evidence="9 18" id="KW-0630">Potassium</keyword>
<evidence type="ECO:0000256" key="1">
    <source>
        <dbReference type="ARBA" id="ARBA00000013"/>
    </source>
</evidence>
<reference evidence="22" key="1">
    <citation type="journal article" date="2019" name="Int. J. Syst. Evol. Microbiol.">
        <title>The Global Catalogue of Microorganisms (GCM) 10K type strain sequencing project: providing services to taxonomists for standard genome sequencing and annotation.</title>
        <authorList>
            <consortium name="The Broad Institute Genomics Platform"/>
            <consortium name="The Broad Institute Genome Sequencing Center for Infectious Disease"/>
            <person name="Wu L."/>
            <person name="Ma J."/>
        </authorList>
    </citation>
    <scope>NUCLEOTIDE SEQUENCE [LARGE SCALE GENOMIC DNA]</scope>
    <source>
        <strain evidence="22">JCM 15591</strain>
    </source>
</reference>
<dbReference type="InterPro" id="IPR017953">
    <property type="entry name" value="Carbohydrate_kinase_pred_CS"/>
</dbReference>
<dbReference type="EC" id="4.2.1.136" evidence="17"/>
<keyword evidence="6 17" id="KW-0547">Nucleotide-binding</keyword>
<evidence type="ECO:0000259" key="19">
    <source>
        <dbReference type="PROSITE" id="PS51383"/>
    </source>
</evidence>
<dbReference type="Pfam" id="PF01256">
    <property type="entry name" value="Carb_kinase"/>
    <property type="match status" value="1"/>
</dbReference>
<dbReference type="PROSITE" id="PS51383">
    <property type="entry name" value="YJEF_C_3"/>
    <property type="match status" value="1"/>
</dbReference>
<keyword evidence="11 18" id="KW-0413">Isomerase</keyword>
<dbReference type="RefSeq" id="WP_344069220.1">
    <property type="nucleotide sequence ID" value="NZ_BAAAPN010000105.1"/>
</dbReference>
<feature type="domain" description="YjeF N-terminal" evidence="20">
    <location>
        <begin position="10"/>
        <end position="215"/>
    </location>
</feature>
<dbReference type="SUPFAM" id="SSF64153">
    <property type="entry name" value="YjeF N-terminal domain-like"/>
    <property type="match status" value="1"/>
</dbReference>
<comment type="function">
    <text evidence="17">Catalyzes the dehydration of the S-form of NAD(P)HX at the expense of ADP, which is converted to AMP. Together with NAD(P)HX epimerase, which catalyzes the epimerization of the S- and R-forms, the enzyme allows the repair of both epimers of NAD(P)HX, a damaged form of NAD(P)H that is a result of enzymatic or heat-dependent hydration.</text>
</comment>
<dbReference type="InterPro" id="IPR004443">
    <property type="entry name" value="YjeF_N_dom"/>
</dbReference>
<evidence type="ECO:0000256" key="11">
    <source>
        <dbReference type="ARBA" id="ARBA00023235"/>
    </source>
</evidence>
<dbReference type="InterPro" id="IPR000631">
    <property type="entry name" value="CARKD"/>
</dbReference>
<evidence type="ECO:0000256" key="18">
    <source>
        <dbReference type="PIRNR" id="PIRNR017184"/>
    </source>
</evidence>
<accession>A0ABP4XEN6</accession>
<comment type="cofactor">
    <cofactor evidence="17">
        <name>Mg(2+)</name>
        <dbReference type="ChEBI" id="CHEBI:18420"/>
    </cofactor>
</comment>
<evidence type="ECO:0000256" key="5">
    <source>
        <dbReference type="ARBA" id="ARBA00022723"/>
    </source>
</evidence>
<keyword evidence="7 17" id="KW-0067">ATP-binding</keyword>
<dbReference type="PANTHER" id="PTHR12592:SF0">
    <property type="entry name" value="ATP-DEPENDENT (S)-NAD(P)H-HYDRATE DEHYDRATASE"/>
    <property type="match status" value="1"/>
</dbReference>
<keyword evidence="8 17" id="KW-0521">NADP</keyword>
<dbReference type="Proteomes" id="UP001501475">
    <property type="component" value="Unassembled WGS sequence"/>
</dbReference>
<feature type="binding site" evidence="17">
    <location>
        <position position="432"/>
    </location>
    <ligand>
        <name>(6S)-NADPHX</name>
        <dbReference type="ChEBI" id="CHEBI:64076"/>
    </ligand>
</feature>
<evidence type="ECO:0000256" key="14">
    <source>
        <dbReference type="ARBA" id="ARBA00025153"/>
    </source>
</evidence>
<comment type="catalytic activity">
    <reaction evidence="1 18">
        <text>(6R)-NADHX = (6S)-NADHX</text>
        <dbReference type="Rhea" id="RHEA:32215"/>
        <dbReference type="ChEBI" id="CHEBI:64074"/>
        <dbReference type="ChEBI" id="CHEBI:64075"/>
        <dbReference type="EC" id="5.1.99.6"/>
    </reaction>
</comment>
<comment type="caution">
    <text evidence="21">The sequence shown here is derived from an EMBL/GenBank/DDBJ whole genome shotgun (WGS) entry which is preliminary data.</text>
</comment>
<comment type="similarity">
    <text evidence="17">Belongs to the NnrD/CARKD family.</text>
</comment>
<protein>
    <recommendedName>
        <fullName evidence="17">ADP-dependent (S)-NAD(P)H-hydrate dehydratase</fullName>
        <ecNumber evidence="17">4.2.1.136</ecNumber>
    </recommendedName>
    <alternativeName>
        <fullName evidence="17">ADP-dependent NAD(P)HX dehydratase</fullName>
    </alternativeName>
</protein>
<evidence type="ECO:0000256" key="13">
    <source>
        <dbReference type="ARBA" id="ARBA00023268"/>
    </source>
</evidence>
<comment type="catalytic activity">
    <reaction evidence="15 17 18">
        <text>(6S)-NADHX + ADP = AMP + phosphate + NADH + H(+)</text>
        <dbReference type="Rhea" id="RHEA:32223"/>
        <dbReference type="ChEBI" id="CHEBI:15378"/>
        <dbReference type="ChEBI" id="CHEBI:43474"/>
        <dbReference type="ChEBI" id="CHEBI:57945"/>
        <dbReference type="ChEBI" id="CHEBI:64074"/>
        <dbReference type="ChEBI" id="CHEBI:456215"/>
        <dbReference type="ChEBI" id="CHEBI:456216"/>
        <dbReference type="EC" id="4.2.1.136"/>
    </reaction>
</comment>
<dbReference type="HAMAP" id="MF_01965">
    <property type="entry name" value="NADHX_dehydratase"/>
    <property type="match status" value="1"/>
</dbReference>
<evidence type="ECO:0000256" key="6">
    <source>
        <dbReference type="ARBA" id="ARBA00022741"/>
    </source>
</evidence>